<sequence>MPHLGADVAAWVDGQLSDAAMQEAAAHLRECDECEKAVRQQRLLKSRMSTSSAPEPPQALLASLAHLAAAPPRSEAWWRRLTRAAPFRAGLVLAGAAIAVVATAYAVGSPERVGDEVAPPFERYVAEFTGPSTSGTGGTITAATMNQLDSSGWPCREILAGDLHRVSGSYTEEGEVIALTYSDGRSSLNLFEQAGVLDRDELSGFERARLGGSDVWVREGMPLVLAWDRDGTVFTVVTDVDRARVGRAVAELPRMTHESGPTERVTDGLTRMSSWLGAA</sequence>
<protein>
    <submittedName>
        <fullName evidence="3">Uncharacterized protein</fullName>
    </submittedName>
</protein>
<name>A0A2S0WPF4_9ACTN</name>
<dbReference type="Gene3D" id="1.10.10.1320">
    <property type="entry name" value="Anti-sigma factor, zinc-finger domain"/>
    <property type="match status" value="1"/>
</dbReference>
<dbReference type="EMBL" id="CP026952">
    <property type="protein sequence ID" value="AWB93196.1"/>
    <property type="molecule type" value="Genomic_DNA"/>
</dbReference>
<keyword evidence="1" id="KW-0805">Transcription regulation</keyword>
<organism evidence="3 4">
    <name type="scientific">Aeromicrobium chenweiae</name>
    <dbReference type="NCBI Taxonomy" id="2079793"/>
    <lineage>
        <taxon>Bacteria</taxon>
        <taxon>Bacillati</taxon>
        <taxon>Actinomycetota</taxon>
        <taxon>Actinomycetes</taxon>
        <taxon>Propionibacteriales</taxon>
        <taxon>Nocardioidaceae</taxon>
        <taxon>Aeromicrobium</taxon>
    </lineage>
</organism>
<evidence type="ECO:0000256" key="2">
    <source>
        <dbReference type="ARBA" id="ARBA00023163"/>
    </source>
</evidence>
<keyword evidence="2" id="KW-0804">Transcription</keyword>
<dbReference type="KEGG" id="aez:C3E78_13830"/>
<accession>A0A5F2F4Y5</accession>
<keyword evidence="4" id="KW-1185">Reference proteome</keyword>
<evidence type="ECO:0000256" key="1">
    <source>
        <dbReference type="ARBA" id="ARBA00023015"/>
    </source>
</evidence>
<evidence type="ECO:0000313" key="4">
    <source>
        <dbReference type="Proteomes" id="UP000244384"/>
    </source>
</evidence>
<gene>
    <name evidence="3" type="ORF">C3E78_13830</name>
</gene>
<reference evidence="4" key="1">
    <citation type="submission" date="2018-01" db="EMBL/GenBank/DDBJ databases">
        <authorList>
            <person name="Li J."/>
        </authorList>
    </citation>
    <scope>NUCLEOTIDE SEQUENCE [LARGE SCALE GENOMIC DNA]</scope>
    <source>
        <strain evidence="4">592</strain>
    </source>
</reference>
<dbReference type="OrthoDB" id="3743969at2"/>
<accession>A0A2S0WPF4</accession>
<dbReference type="InterPro" id="IPR041916">
    <property type="entry name" value="Anti_sigma_zinc_sf"/>
</dbReference>
<proteinExistence type="predicted"/>
<dbReference type="RefSeq" id="WP_108579332.1">
    <property type="nucleotide sequence ID" value="NZ_CP026952.1"/>
</dbReference>
<evidence type="ECO:0000313" key="3">
    <source>
        <dbReference type="EMBL" id="AWB93196.1"/>
    </source>
</evidence>
<dbReference type="AlphaFoldDB" id="A0A2S0WPF4"/>
<dbReference type="Proteomes" id="UP000244384">
    <property type="component" value="Chromosome"/>
</dbReference>